<dbReference type="OrthoDB" id="5149053at2"/>
<keyword evidence="3" id="KW-1185">Reference proteome</keyword>
<keyword evidence="1" id="KW-1133">Transmembrane helix</keyword>
<name>A0A1H6TV85_9MICO</name>
<keyword evidence="1" id="KW-0812">Transmembrane</keyword>
<organism evidence="2 3">
    <name type="scientific">Demequina mangrovi</name>
    <dbReference type="NCBI Taxonomy" id="1043493"/>
    <lineage>
        <taxon>Bacteria</taxon>
        <taxon>Bacillati</taxon>
        <taxon>Actinomycetota</taxon>
        <taxon>Actinomycetes</taxon>
        <taxon>Micrococcales</taxon>
        <taxon>Demequinaceae</taxon>
        <taxon>Demequina</taxon>
    </lineage>
</organism>
<dbReference type="RefSeq" id="WP_042212291.1">
    <property type="nucleotide sequence ID" value="NZ_BBLU01000001.1"/>
</dbReference>
<dbReference type="EMBL" id="FNZI01000001">
    <property type="protein sequence ID" value="SEI82124.1"/>
    <property type="molecule type" value="Genomic_DNA"/>
</dbReference>
<dbReference type="AlphaFoldDB" id="A0A1H6TV85"/>
<proteinExistence type="predicted"/>
<dbReference type="STRING" id="1043493.SAMN05421637_0102"/>
<evidence type="ECO:0000313" key="3">
    <source>
        <dbReference type="Proteomes" id="UP000183315"/>
    </source>
</evidence>
<evidence type="ECO:0000256" key="1">
    <source>
        <dbReference type="SAM" id="Phobius"/>
    </source>
</evidence>
<evidence type="ECO:0000313" key="2">
    <source>
        <dbReference type="EMBL" id="SEI82124.1"/>
    </source>
</evidence>
<protein>
    <submittedName>
        <fullName evidence="2">Uncharacterized protein</fullName>
    </submittedName>
</protein>
<gene>
    <name evidence="2" type="ORF">SAMN05421637_0102</name>
</gene>
<keyword evidence="1" id="KW-0472">Membrane</keyword>
<accession>A0A1H6TV85</accession>
<reference evidence="3" key="1">
    <citation type="submission" date="2016-10" db="EMBL/GenBank/DDBJ databases">
        <authorList>
            <person name="Varghese N."/>
        </authorList>
    </citation>
    <scope>NUCLEOTIDE SEQUENCE [LARGE SCALE GENOMIC DNA]</scope>
    <source>
        <strain evidence="3">DSM 24868</strain>
    </source>
</reference>
<sequence length="176" mass="18031">MSIETGQKSTATVRDSASLWSGTGLAVIIALCVTVSAFAIDGAREVPAGAALPANPIAEQRPAPAGELLGRALDANVAEVESFLDWGGRADYDGAGRLVLDAHGITGRMLETVLAADLARSMAVDPDLVAEAIAAAERDAVPENGIARGTASSDLITVICTESHDGMTLAFEDRSV</sequence>
<dbReference type="Proteomes" id="UP000183315">
    <property type="component" value="Unassembled WGS sequence"/>
</dbReference>
<feature type="transmembrane region" description="Helical" evidence="1">
    <location>
        <begin position="20"/>
        <end position="40"/>
    </location>
</feature>